<feature type="transmembrane region" description="Helical" evidence="2">
    <location>
        <begin position="166"/>
        <end position="197"/>
    </location>
</feature>
<accession>A0AAU3H1N9</accession>
<evidence type="ECO:0000256" key="2">
    <source>
        <dbReference type="SAM" id="Phobius"/>
    </source>
</evidence>
<keyword evidence="2" id="KW-1133">Transmembrane helix</keyword>
<feature type="transmembrane region" description="Helical" evidence="2">
    <location>
        <begin position="307"/>
        <end position="328"/>
    </location>
</feature>
<feature type="transmembrane region" description="Helical" evidence="2">
    <location>
        <begin position="112"/>
        <end position="145"/>
    </location>
</feature>
<sequence length="389" mass="39459">MAQDAGWGGGAYGGAAYGGSPYGGPPGWGGWAPPPKPGVIPLAPLRLGDVLGGAFATIGRYWKQLLGMAATLYGGAALLMTTAVAVAYSAVSDALDRVVSLDYGESASSGDIAALVTAGGVLALLGIATMAIVSGLMYAVVPAVLQEAVLGRPVAFAALWRKAWSHVAPVIGTLIITSLFAIVPALLVLAVFVAAVISLITLDGGGGAAVAMSLGVIGVLVTGPLAVWLWIKVCLAPAAVVFEGRRPFAALRRSSELVRGDWWRIFGITLLAGLIAGVAGYVVQLPFSLLGLFPGMVGTASLDNDPSPAAVMVAMSGYLVASLLGQLVSQIFSTTFPQLVTGLLYVDRRIRTENLGPALAEAAGVPPQGPVPPPYGPVPPPYGGGAPQW</sequence>
<name>A0AAU3H1N9_9ACTN</name>
<keyword evidence="2" id="KW-0812">Transmembrane</keyword>
<feature type="transmembrane region" description="Helical" evidence="2">
    <location>
        <begin position="70"/>
        <end position="92"/>
    </location>
</feature>
<feature type="transmembrane region" description="Helical" evidence="2">
    <location>
        <begin position="262"/>
        <end position="287"/>
    </location>
</feature>
<reference evidence="3" key="1">
    <citation type="submission" date="2022-10" db="EMBL/GenBank/DDBJ databases">
        <title>The complete genomes of actinobacterial strains from the NBC collection.</title>
        <authorList>
            <person name="Joergensen T.S."/>
            <person name="Alvarez Arevalo M."/>
            <person name="Sterndorff E.B."/>
            <person name="Faurdal D."/>
            <person name="Vuksanovic O."/>
            <person name="Mourched A.-S."/>
            <person name="Charusanti P."/>
            <person name="Shaw S."/>
            <person name="Blin K."/>
            <person name="Weber T."/>
        </authorList>
    </citation>
    <scope>NUCLEOTIDE SEQUENCE</scope>
    <source>
        <strain evidence="3">NBC_01401</strain>
    </source>
</reference>
<evidence type="ECO:0000256" key="1">
    <source>
        <dbReference type="SAM" id="MobiDB-lite"/>
    </source>
</evidence>
<keyword evidence="2" id="KW-0472">Membrane</keyword>
<evidence type="ECO:0008006" key="4">
    <source>
        <dbReference type="Google" id="ProtNLM"/>
    </source>
</evidence>
<organism evidence="3">
    <name type="scientific">Streptomyces sp. NBC_01401</name>
    <dbReference type="NCBI Taxonomy" id="2903854"/>
    <lineage>
        <taxon>Bacteria</taxon>
        <taxon>Bacillati</taxon>
        <taxon>Actinomycetota</taxon>
        <taxon>Actinomycetes</taxon>
        <taxon>Kitasatosporales</taxon>
        <taxon>Streptomycetaceae</taxon>
        <taxon>Streptomyces</taxon>
    </lineage>
</organism>
<feature type="compositionally biased region" description="Pro residues" evidence="1">
    <location>
        <begin position="367"/>
        <end position="382"/>
    </location>
</feature>
<proteinExistence type="predicted"/>
<feature type="transmembrane region" description="Helical" evidence="2">
    <location>
        <begin position="209"/>
        <end position="242"/>
    </location>
</feature>
<dbReference type="AlphaFoldDB" id="A0AAU3H1N9"/>
<evidence type="ECO:0000313" key="3">
    <source>
        <dbReference type="EMBL" id="WTY98550.1"/>
    </source>
</evidence>
<dbReference type="EMBL" id="CP109535">
    <property type="protein sequence ID" value="WTY98550.1"/>
    <property type="molecule type" value="Genomic_DNA"/>
</dbReference>
<feature type="region of interest" description="Disordered" evidence="1">
    <location>
        <begin position="361"/>
        <end position="389"/>
    </location>
</feature>
<protein>
    <recommendedName>
        <fullName evidence="4">Glycerophosphoryl diester phosphodiesterase membrane domain-containing protein</fullName>
    </recommendedName>
</protein>
<gene>
    <name evidence="3" type="ORF">OG626_28435</name>
</gene>